<name>A0ABQ3N2H5_9BACI</name>
<keyword evidence="3" id="KW-1185">Reference proteome</keyword>
<organism evidence="2 3">
    <name type="scientific">Neobacillus kokaensis</name>
    <dbReference type="NCBI Taxonomy" id="2759023"/>
    <lineage>
        <taxon>Bacteria</taxon>
        <taxon>Bacillati</taxon>
        <taxon>Bacillota</taxon>
        <taxon>Bacilli</taxon>
        <taxon>Bacillales</taxon>
        <taxon>Bacillaceae</taxon>
        <taxon>Neobacillus</taxon>
    </lineage>
</organism>
<evidence type="ECO:0000259" key="1">
    <source>
        <dbReference type="Pfam" id="PF14344"/>
    </source>
</evidence>
<dbReference type="Proteomes" id="UP000637074">
    <property type="component" value="Unassembled WGS sequence"/>
</dbReference>
<dbReference type="RefSeq" id="WP_191272003.1">
    <property type="nucleotide sequence ID" value="NZ_BNDS01000006.1"/>
</dbReference>
<dbReference type="InterPro" id="IPR025510">
    <property type="entry name" value="DUF4397"/>
</dbReference>
<evidence type="ECO:0000313" key="2">
    <source>
        <dbReference type="EMBL" id="GHH98299.1"/>
    </source>
</evidence>
<dbReference type="Pfam" id="PF14344">
    <property type="entry name" value="DUF4397"/>
    <property type="match status" value="1"/>
</dbReference>
<protein>
    <recommendedName>
        <fullName evidence="1">DUF4397 domain-containing protein</fullName>
    </recommendedName>
</protein>
<gene>
    <name evidence="2" type="ORF">AM1BK_18420</name>
</gene>
<feature type="domain" description="DUF4397" evidence="1">
    <location>
        <begin position="61"/>
        <end position="175"/>
    </location>
</feature>
<evidence type="ECO:0000313" key="3">
    <source>
        <dbReference type="Proteomes" id="UP000637074"/>
    </source>
</evidence>
<comment type="caution">
    <text evidence="2">The sequence shown here is derived from an EMBL/GenBank/DDBJ whole genome shotgun (WGS) entry which is preliminary data.</text>
</comment>
<sequence>MSDTRNQGDYLQKAAMYDSLAQFYKYTNPTYHMHFYLKHLHYMNKAITMIRTQPQLTPEEAKIRVFHTSYDSSNIDFYVNGKRVLSDLPFKNVSTTLALNPGKYHVDIYPSGNMVDSVLNKKIIVEPGKSYTLTTIDSMKKMRLLQFENQPVIPRNEAQFRFIHLSPDTPALDIAVKNRDVIFQKIAYKQATDYLGLTPMTVDLETRETGTKTVILSMPKLQFTANKSYTIALIGLTKGEPLLQFISMED</sequence>
<reference evidence="2 3" key="1">
    <citation type="journal article" date="2022" name="Int. J. Syst. Evol. Microbiol.">
        <title>Neobacillus kokaensis sp. nov., isolated from soil.</title>
        <authorList>
            <person name="Yuki K."/>
            <person name="Matsubara H."/>
            <person name="Yamaguchi S."/>
        </authorList>
    </citation>
    <scope>NUCLEOTIDE SEQUENCE [LARGE SCALE GENOMIC DNA]</scope>
    <source>
        <strain evidence="2 3">LOB 377</strain>
    </source>
</reference>
<dbReference type="EMBL" id="BNDS01000006">
    <property type="protein sequence ID" value="GHH98299.1"/>
    <property type="molecule type" value="Genomic_DNA"/>
</dbReference>
<accession>A0ABQ3N2H5</accession>
<proteinExistence type="predicted"/>